<feature type="domain" description="SF3 helicase" evidence="4">
    <location>
        <begin position="187"/>
        <end position="346"/>
    </location>
</feature>
<dbReference type="InterPro" id="IPR014015">
    <property type="entry name" value="Helicase_SF3_DNA-vir"/>
</dbReference>
<keyword evidence="1" id="KW-0547">Nucleotide-binding</keyword>
<dbReference type="AlphaFoldDB" id="G2I795"/>
<dbReference type="InterPro" id="IPR014818">
    <property type="entry name" value="Phage/plasmid_primase_P4_C"/>
</dbReference>
<dbReference type="InterPro" id="IPR051620">
    <property type="entry name" value="ORF904-like_C"/>
</dbReference>
<dbReference type="HOGENOM" id="CLU_018483_2_1_5"/>
<dbReference type="GO" id="GO:0005524">
    <property type="term" value="F:ATP binding"/>
    <property type="evidence" value="ECO:0007669"/>
    <property type="project" value="UniProtKB-KW"/>
</dbReference>
<dbReference type="EMBL" id="AP012159">
    <property type="protein sequence ID" value="BAK83992.1"/>
    <property type="molecule type" value="Genomic_DNA"/>
</dbReference>
<evidence type="ECO:0000259" key="4">
    <source>
        <dbReference type="PROSITE" id="PS51206"/>
    </source>
</evidence>
<dbReference type="SUPFAM" id="SSF52540">
    <property type="entry name" value="P-loop containing nucleoside triphosphate hydrolases"/>
    <property type="match status" value="1"/>
</dbReference>
<dbReference type="Proteomes" id="UP000009044">
    <property type="component" value="Chromosome"/>
</dbReference>
<sequence>MTGVSDFTELTRQAMERAQIEGSGLPDPRGTNTHVLLTEHGVAEAFTAQFRDTLRYCNSAGSWFLWSGTHWEKDKRHRAFQYARELIAKSNRHSEFKSQAITGKASFAGGVERFARCDPAHSVVAEDWDRDPYLLATPGGTVDLRAGSIRPGDPDDMMTRITAVAPACVDCPLWKQFLQDTTNNDSELVDFLQRWCGYCLTGDTREHALLFGFGPGGNGKSVFLNTVSRILGDYATVAAMDTFTASNSDKHPTDLAMLHGARLVTATETEEGRAWAESRIKQMTGGDPITARFMRQNFFTFTPQFKLTIVGNHKPVLKNVDDAARRRFNIVPFIHKPPNPDRELEHKLEGEWPGILQWMIEGCLAWQQDGLPRPAVVKEATAEYFEAQDSFGQWLGERCILDPGLECKPADLLKDFQEWCRKNGEPESDNKRLRGMLERTAGVRHVKIKGARRWRGVGLRPPEDAAHARWMD</sequence>
<evidence type="ECO:0000313" key="5">
    <source>
        <dbReference type="EMBL" id="BAK83992.1"/>
    </source>
</evidence>
<dbReference type="KEGG" id="gxy:GLX_15800"/>
<dbReference type="Gene3D" id="3.40.50.300">
    <property type="entry name" value="P-loop containing nucleotide triphosphate hydrolases"/>
    <property type="match status" value="1"/>
</dbReference>
<dbReference type="PATRIC" id="fig|634177.7.peg.1804"/>
<gene>
    <name evidence="5" type="ordered locus">GLX_15800</name>
</gene>
<dbReference type="PANTHER" id="PTHR35372:SF2">
    <property type="entry name" value="SF3 HELICASE DOMAIN-CONTAINING PROTEIN"/>
    <property type="match status" value="1"/>
</dbReference>
<evidence type="ECO:0000256" key="3">
    <source>
        <dbReference type="ARBA" id="ARBA00022840"/>
    </source>
</evidence>
<dbReference type="NCBIfam" id="TIGR01613">
    <property type="entry name" value="primase_Cterm"/>
    <property type="match status" value="1"/>
</dbReference>
<organism evidence="5 6">
    <name type="scientific">Komagataeibacter medellinensis (strain NBRC 3288 / BCRC 11682 / LMG 1693 / Kondo 51)</name>
    <name type="common">Gluconacetobacter medellinensis</name>
    <dbReference type="NCBI Taxonomy" id="634177"/>
    <lineage>
        <taxon>Bacteria</taxon>
        <taxon>Pseudomonadati</taxon>
        <taxon>Pseudomonadota</taxon>
        <taxon>Alphaproteobacteria</taxon>
        <taxon>Acetobacterales</taxon>
        <taxon>Acetobacteraceae</taxon>
        <taxon>Komagataeibacter</taxon>
    </lineage>
</organism>
<dbReference type="InterPro" id="IPR045455">
    <property type="entry name" value="NrS-1_pol-like_helicase"/>
</dbReference>
<dbReference type="PANTHER" id="PTHR35372">
    <property type="entry name" value="ATP BINDING PROTEIN-RELATED"/>
    <property type="match status" value="1"/>
</dbReference>
<keyword evidence="2" id="KW-0378">Hydrolase</keyword>
<name>G2I795_KOMMN</name>
<proteinExistence type="predicted"/>
<dbReference type="RefSeq" id="WP_014105534.1">
    <property type="nucleotide sequence ID" value="NC_016027.1"/>
</dbReference>
<dbReference type="NCBIfam" id="NF011296">
    <property type="entry name" value="PRK14709.1"/>
    <property type="match status" value="1"/>
</dbReference>
<dbReference type="InterPro" id="IPR006500">
    <property type="entry name" value="Helicase_put_C_phage/plasmid"/>
</dbReference>
<dbReference type="PROSITE" id="PS51206">
    <property type="entry name" value="SF3_HELICASE_1"/>
    <property type="match status" value="1"/>
</dbReference>
<reference evidence="6" key="1">
    <citation type="journal article" date="2011" name="J. Bacteriol.">
        <title>Complete genome sequence of NBRC 3288, a unique cellulose-nonproducing strain of Gluconacetobacter xylinus isolated from vinegar.</title>
        <authorList>
            <person name="Ogino H."/>
            <person name="Azuma Y."/>
            <person name="Hosoyama A."/>
            <person name="Nakazawa H."/>
            <person name="Matsutani M."/>
            <person name="Hasegawa A."/>
            <person name="Otsuyama K."/>
            <person name="Matsushita K."/>
            <person name="Fujita N."/>
            <person name="Shirai M."/>
        </authorList>
    </citation>
    <scope>NUCLEOTIDE SEQUENCE [LARGE SCALE GENOMIC DNA]</scope>
    <source>
        <strain evidence="6">NBRC 3288 / BCRC 11682 / LMG 1693</strain>
    </source>
</reference>
<dbReference type="STRING" id="634177.GLX_15800"/>
<dbReference type="SMART" id="SM00885">
    <property type="entry name" value="D5_N"/>
    <property type="match status" value="1"/>
</dbReference>
<dbReference type="InterPro" id="IPR027417">
    <property type="entry name" value="P-loop_NTPase"/>
</dbReference>
<dbReference type="GO" id="GO:0016787">
    <property type="term" value="F:hydrolase activity"/>
    <property type="evidence" value="ECO:0007669"/>
    <property type="project" value="UniProtKB-KW"/>
</dbReference>
<evidence type="ECO:0000256" key="1">
    <source>
        <dbReference type="ARBA" id="ARBA00022741"/>
    </source>
</evidence>
<evidence type="ECO:0000313" key="6">
    <source>
        <dbReference type="Proteomes" id="UP000009044"/>
    </source>
</evidence>
<dbReference type="Pfam" id="PF19263">
    <property type="entry name" value="DUF5906"/>
    <property type="match status" value="1"/>
</dbReference>
<dbReference type="Pfam" id="PF08706">
    <property type="entry name" value="D5_N"/>
    <property type="match status" value="1"/>
</dbReference>
<evidence type="ECO:0000256" key="2">
    <source>
        <dbReference type="ARBA" id="ARBA00022801"/>
    </source>
</evidence>
<protein>
    <submittedName>
        <fullName evidence="5">Phage/plasmid primase P4</fullName>
    </submittedName>
</protein>
<accession>G2I795</accession>
<dbReference type="eggNOG" id="COG3378">
    <property type="taxonomic scope" value="Bacteria"/>
</dbReference>
<keyword evidence="3" id="KW-0067">ATP-binding</keyword>